<sequence length="69" mass="7518">MSSIEYFINRAQGPHCHTGLLACPSARLVYPSAAHLPWLVVSRCYSHIVEALSRTLGFDSTMRAAEGLG</sequence>
<evidence type="ECO:0000313" key="2">
    <source>
        <dbReference type="Proteomes" id="UP000188268"/>
    </source>
</evidence>
<protein>
    <submittedName>
        <fullName evidence="1">Uncharacterized protein</fullName>
    </submittedName>
</protein>
<organism evidence="1 2">
    <name type="scientific">Corchorus capsularis</name>
    <name type="common">Jute</name>
    <dbReference type="NCBI Taxonomy" id="210143"/>
    <lineage>
        <taxon>Eukaryota</taxon>
        <taxon>Viridiplantae</taxon>
        <taxon>Streptophyta</taxon>
        <taxon>Embryophyta</taxon>
        <taxon>Tracheophyta</taxon>
        <taxon>Spermatophyta</taxon>
        <taxon>Magnoliopsida</taxon>
        <taxon>eudicotyledons</taxon>
        <taxon>Gunneridae</taxon>
        <taxon>Pentapetalae</taxon>
        <taxon>rosids</taxon>
        <taxon>malvids</taxon>
        <taxon>Malvales</taxon>
        <taxon>Malvaceae</taxon>
        <taxon>Grewioideae</taxon>
        <taxon>Apeibeae</taxon>
        <taxon>Corchorus</taxon>
    </lineage>
</organism>
<dbReference type="AlphaFoldDB" id="A0A1R3H210"/>
<dbReference type="Proteomes" id="UP000188268">
    <property type="component" value="Unassembled WGS sequence"/>
</dbReference>
<dbReference type="EMBL" id="AWWV01012812">
    <property type="protein sequence ID" value="OMO64384.1"/>
    <property type="molecule type" value="Genomic_DNA"/>
</dbReference>
<name>A0A1R3H210_COCAP</name>
<keyword evidence="2" id="KW-1185">Reference proteome</keyword>
<reference evidence="1 2" key="1">
    <citation type="submission" date="2013-09" db="EMBL/GenBank/DDBJ databases">
        <title>Corchorus capsularis genome sequencing.</title>
        <authorList>
            <person name="Alam M."/>
            <person name="Haque M.S."/>
            <person name="Islam M.S."/>
            <person name="Emdad E.M."/>
            <person name="Islam M.M."/>
            <person name="Ahmed B."/>
            <person name="Halim A."/>
            <person name="Hossen Q.M.M."/>
            <person name="Hossain M.Z."/>
            <person name="Ahmed R."/>
            <person name="Khan M.M."/>
            <person name="Islam R."/>
            <person name="Rashid M.M."/>
            <person name="Khan S.A."/>
            <person name="Rahman M.S."/>
            <person name="Alam M."/>
        </authorList>
    </citation>
    <scope>NUCLEOTIDE SEQUENCE [LARGE SCALE GENOMIC DNA]</scope>
    <source>
        <strain evidence="2">cv. CVL-1</strain>
        <tissue evidence="1">Whole seedling</tissue>
    </source>
</reference>
<proteinExistence type="predicted"/>
<evidence type="ECO:0000313" key="1">
    <source>
        <dbReference type="EMBL" id="OMO64384.1"/>
    </source>
</evidence>
<comment type="caution">
    <text evidence="1">The sequence shown here is derived from an EMBL/GenBank/DDBJ whole genome shotgun (WGS) entry which is preliminary data.</text>
</comment>
<dbReference type="Gramene" id="OMO64384">
    <property type="protein sequence ID" value="OMO64384"/>
    <property type="gene ID" value="CCACVL1_21802"/>
</dbReference>
<gene>
    <name evidence="1" type="ORF">CCACVL1_21802</name>
</gene>
<accession>A0A1R3H210</accession>